<dbReference type="Pfam" id="PF01476">
    <property type="entry name" value="LysM"/>
    <property type="match status" value="1"/>
</dbReference>
<organism evidence="4 5">
    <name type="scientific">Kineococcus gynurae</name>
    <dbReference type="NCBI Taxonomy" id="452979"/>
    <lineage>
        <taxon>Bacteria</taxon>
        <taxon>Bacillati</taxon>
        <taxon>Actinomycetota</taxon>
        <taxon>Actinomycetes</taxon>
        <taxon>Kineosporiales</taxon>
        <taxon>Kineosporiaceae</taxon>
        <taxon>Kineococcus</taxon>
    </lineage>
</organism>
<keyword evidence="2" id="KW-0472">Membrane</keyword>
<sequence>MLPHRPGPRQALACTLVLALAALPGLGAAVALRAGLGCLPAALAGAASTADLVVVVAVLGVAGVCAWLALAVLLAGADALGERRDPPGRRGHARPPAPSTRTAPVPAAVRKLVSVAVGLALGSGVAAAQAAPRMPESAWPVSAPRDVVHTVGEAVGAATTPAPVVQEDRTARPGLTERVTAGGIEHVVLRGDTLWGIAEARLGPDADPGTVQREVERLHHVNRAVIGADPDLILPGQVLRLP</sequence>
<feature type="region of interest" description="Disordered" evidence="1">
    <location>
        <begin position="81"/>
        <end position="104"/>
    </location>
</feature>
<dbReference type="EMBL" id="JBHMDM010000004">
    <property type="protein sequence ID" value="MFB9376596.1"/>
    <property type="molecule type" value="Genomic_DNA"/>
</dbReference>
<proteinExistence type="predicted"/>
<dbReference type="SMART" id="SM00257">
    <property type="entry name" value="LysM"/>
    <property type="match status" value="1"/>
</dbReference>
<keyword evidence="2" id="KW-1133">Transmembrane helix</keyword>
<evidence type="ECO:0000259" key="3">
    <source>
        <dbReference type="SMART" id="SM00257"/>
    </source>
</evidence>
<dbReference type="CDD" id="cd00118">
    <property type="entry name" value="LysM"/>
    <property type="match status" value="1"/>
</dbReference>
<evidence type="ECO:0000313" key="5">
    <source>
        <dbReference type="Proteomes" id="UP001589748"/>
    </source>
</evidence>
<evidence type="ECO:0000256" key="2">
    <source>
        <dbReference type="SAM" id="Phobius"/>
    </source>
</evidence>
<dbReference type="RefSeq" id="WP_380136079.1">
    <property type="nucleotide sequence ID" value="NZ_JBHLUI010000003.1"/>
</dbReference>
<reference evidence="4 5" key="1">
    <citation type="submission" date="2024-09" db="EMBL/GenBank/DDBJ databases">
        <authorList>
            <person name="Sun Q."/>
            <person name="Mori K."/>
        </authorList>
    </citation>
    <scope>NUCLEOTIDE SEQUENCE [LARGE SCALE GENOMIC DNA]</scope>
    <source>
        <strain evidence="4 5">TISTR 1856</strain>
    </source>
</reference>
<dbReference type="InterPro" id="IPR036779">
    <property type="entry name" value="LysM_dom_sf"/>
</dbReference>
<dbReference type="Gene3D" id="3.10.350.10">
    <property type="entry name" value="LysM domain"/>
    <property type="match status" value="1"/>
</dbReference>
<feature type="transmembrane region" description="Helical" evidence="2">
    <location>
        <begin position="52"/>
        <end position="80"/>
    </location>
</feature>
<dbReference type="InterPro" id="IPR018392">
    <property type="entry name" value="LysM"/>
</dbReference>
<feature type="domain" description="LysM" evidence="3">
    <location>
        <begin position="185"/>
        <end position="242"/>
    </location>
</feature>
<protein>
    <submittedName>
        <fullName evidence="4">LysM peptidoglycan-binding domain-containing protein</fullName>
    </submittedName>
</protein>
<evidence type="ECO:0000256" key="1">
    <source>
        <dbReference type="SAM" id="MobiDB-lite"/>
    </source>
</evidence>
<keyword evidence="2" id="KW-0812">Transmembrane</keyword>
<evidence type="ECO:0000313" key="4">
    <source>
        <dbReference type="EMBL" id="MFB9376596.1"/>
    </source>
</evidence>
<accession>A0ABV5LR66</accession>
<gene>
    <name evidence="4" type="ORF">ACFFVI_06415</name>
</gene>
<name>A0ABV5LR66_9ACTN</name>
<comment type="caution">
    <text evidence="4">The sequence shown here is derived from an EMBL/GenBank/DDBJ whole genome shotgun (WGS) entry which is preliminary data.</text>
</comment>
<dbReference type="Proteomes" id="UP001589748">
    <property type="component" value="Unassembled WGS sequence"/>
</dbReference>
<keyword evidence="5" id="KW-1185">Reference proteome</keyword>